<keyword evidence="1" id="KW-0479">Metal-binding</keyword>
<evidence type="ECO:0000256" key="3">
    <source>
        <dbReference type="ARBA" id="ARBA00022833"/>
    </source>
</evidence>
<dbReference type="Gene3D" id="2.20.25.240">
    <property type="match status" value="1"/>
</dbReference>
<name>A0ABM1W119_APLCA</name>
<keyword evidence="2" id="KW-0863">Zinc-finger</keyword>
<dbReference type="InterPro" id="IPR018289">
    <property type="entry name" value="MULE_transposase_dom"/>
</dbReference>
<gene>
    <name evidence="7" type="primary">LOC101848779</name>
</gene>
<proteinExistence type="predicted"/>
<accession>A0ABM1W119</accession>
<dbReference type="RefSeq" id="XP_035828362.1">
    <property type="nucleotide sequence ID" value="XM_035972469.1"/>
</dbReference>
<evidence type="ECO:0000256" key="2">
    <source>
        <dbReference type="ARBA" id="ARBA00022771"/>
    </source>
</evidence>
<feature type="domain" description="MULE transposase" evidence="5">
    <location>
        <begin position="183"/>
        <end position="278"/>
    </location>
</feature>
<dbReference type="GeneID" id="101848779"/>
<sequence>METYVSRKGKPGLLIDGYRYRKDRDTQSTSMWRCTKAKCQSSCSTRDGEIVRQPTEHNHEREPQNVVDRHVARGAIKRKAIEDLYEQPGKIVCSEAAKHKSLTEADAKLLRDSVYAARLQKRPPLPKSLQDTISSLNLFKMEPDALELEAKQIIQSDPESDIVLLSSPDNLRLLSQSNHIFGDGTFKTAPQHFYRLYILHAFSNGVYVPCVFFLLPDKKQKTYEQMLHHLISSCANFNLTINPEAIHLDSEKAMHTAVKEIWPQVSIISIKGCQFHLNEPWHREIQSTIQRYGFRMWNMAQALFWFACSSSSD</sequence>
<keyword evidence="6" id="KW-1185">Reference proteome</keyword>
<protein>
    <submittedName>
        <fullName evidence="7">Uncharacterized protein LOC101848779 isoform X1</fullName>
    </submittedName>
</protein>
<dbReference type="Proteomes" id="UP000694888">
    <property type="component" value="Unplaced"/>
</dbReference>
<evidence type="ECO:0000256" key="1">
    <source>
        <dbReference type="ARBA" id="ARBA00022723"/>
    </source>
</evidence>
<dbReference type="Pfam" id="PF10551">
    <property type="entry name" value="MULE"/>
    <property type="match status" value="1"/>
</dbReference>
<evidence type="ECO:0000259" key="4">
    <source>
        <dbReference type="Pfam" id="PF04500"/>
    </source>
</evidence>
<organism evidence="6 7">
    <name type="scientific">Aplysia californica</name>
    <name type="common">California sea hare</name>
    <dbReference type="NCBI Taxonomy" id="6500"/>
    <lineage>
        <taxon>Eukaryota</taxon>
        <taxon>Metazoa</taxon>
        <taxon>Spiralia</taxon>
        <taxon>Lophotrochozoa</taxon>
        <taxon>Mollusca</taxon>
        <taxon>Gastropoda</taxon>
        <taxon>Heterobranchia</taxon>
        <taxon>Euthyneura</taxon>
        <taxon>Tectipleura</taxon>
        <taxon>Aplysiida</taxon>
        <taxon>Aplysioidea</taxon>
        <taxon>Aplysiidae</taxon>
        <taxon>Aplysia</taxon>
    </lineage>
</organism>
<evidence type="ECO:0000313" key="7">
    <source>
        <dbReference type="RefSeq" id="XP_035828362.1"/>
    </source>
</evidence>
<evidence type="ECO:0000259" key="5">
    <source>
        <dbReference type="Pfam" id="PF10551"/>
    </source>
</evidence>
<evidence type="ECO:0000313" key="6">
    <source>
        <dbReference type="Proteomes" id="UP000694888"/>
    </source>
</evidence>
<keyword evidence="3" id="KW-0862">Zinc</keyword>
<dbReference type="InterPro" id="IPR007588">
    <property type="entry name" value="Znf_FLYWCH"/>
</dbReference>
<feature type="domain" description="FLYWCH-type" evidence="4">
    <location>
        <begin position="4"/>
        <end position="59"/>
    </location>
</feature>
<dbReference type="Pfam" id="PF04500">
    <property type="entry name" value="FLYWCH"/>
    <property type="match status" value="1"/>
</dbReference>
<reference evidence="7" key="1">
    <citation type="submission" date="2025-08" db="UniProtKB">
        <authorList>
            <consortium name="RefSeq"/>
        </authorList>
    </citation>
    <scope>IDENTIFICATION</scope>
</reference>